<keyword evidence="1" id="KW-0539">Nucleus</keyword>
<feature type="compositionally biased region" description="Polar residues" evidence="2">
    <location>
        <begin position="1"/>
        <end position="14"/>
    </location>
</feature>
<dbReference type="STRING" id="1093900.A0A507ARI1"/>
<feature type="region of interest" description="Disordered" evidence="2">
    <location>
        <begin position="624"/>
        <end position="650"/>
    </location>
</feature>
<evidence type="ECO:0000313" key="4">
    <source>
        <dbReference type="EMBL" id="TPX12612.1"/>
    </source>
</evidence>
<accession>A0A507ARI1</accession>
<dbReference type="InterPro" id="IPR007219">
    <property type="entry name" value="XnlR_reg_dom"/>
</dbReference>
<dbReference type="SMART" id="SM00906">
    <property type="entry name" value="Fungal_trans"/>
    <property type="match status" value="1"/>
</dbReference>
<evidence type="ECO:0000256" key="2">
    <source>
        <dbReference type="SAM" id="MobiDB-lite"/>
    </source>
</evidence>
<comment type="caution">
    <text evidence="4">The sequence shown here is derived from an EMBL/GenBank/DDBJ whole genome shotgun (WGS) entry which is preliminary data.</text>
</comment>
<dbReference type="CDD" id="cd12148">
    <property type="entry name" value="fungal_TF_MHR"/>
    <property type="match status" value="1"/>
</dbReference>
<evidence type="ECO:0000259" key="3">
    <source>
        <dbReference type="SMART" id="SM00906"/>
    </source>
</evidence>
<protein>
    <recommendedName>
        <fullName evidence="3">Xylanolytic transcriptional activator regulatory domain-containing protein</fullName>
    </recommendedName>
</protein>
<dbReference type="InParanoid" id="A0A507ARI1"/>
<dbReference type="InterPro" id="IPR050987">
    <property type="entry name" value="AtrR-like"/>
</dbReference>
<feature type="region of interest" description="Disordered" evidence="2">
    <location>
        <begin position="1"/>
        <end position="25"/>
    </location>
</feature>
<dbReference type="PANTHER" id="PTHR46910">
    <property type="entry name" value="TRANSCRIPTION FACTOR PDR1"/>
    <property type="match status" value="1"/>
</dbReference>
<dbReference type="GO" id="GO:0008270">
    <property type="term" value="F:zinc ion binding"/>
    <property type="evidence" value="ECO:0007669"/>
    <property type="project" value="InterPro"/>
</dbReference>
<dbReference type="GO" id="GO:0003677">
    <property type="term" value="F:DNA binding"/>
    <property type="evidence" value="ECO:0007669"/>
    <property type="project" value="InterPro"/>
</dbReference>
<name>A0A507ARI1_9PEZI</name>
<proteinExistence type="predicted"/>
<dbReference type="Pfam" id="PF04082">
    <property type="entry name" value="Fungal_trans"/>
    <property type="match status" value="1"/>
</dbReference>
<feature type="compositionally biased region" description="Polar residues" evidence="2">
    <location>
        <begin position="449"/>
        <end position="480"/>
    </location>
</feature>
<evidence type="ECO:0000313" key="5">
    <source>
        <dbReference type="Proteomes" id="UP000319257"/>
    </source>
</evidence>
<evidence type="ECO:0000256" key="1">
    <source>
        <dbReference type="ARBA" id="ARBA00023242"/>
    </source>
</evidence>
<dbReference type="GO" id="GO:0003700">
    <property type="term" value="F:DNA-binding transcription factor activity"/>
    <property type="evidence" value="ECO:0007669"/>
    <property type="project" value="InterPro"/>
</dbReference>
<feature type="domain" description="Xylanolytic transcriptional activator regulatory" evidence="3">
    <location>
        <begin position="259"/>
        <end position="337"/>
    </location>
</feature>
<dbReference type="GO" id="GO:0006351">
    <property type="term" value="P:DNA-templated transcription"/>
    <property type="evidence" value="ECO:0007669"/>
    <property type="project" value="InterPro"/>
</dbReference>
<organism evidence="4 5">
    <name type="scientific">Thyridium curvatum</name>
    <dbReference type="NCBI Taxonomy" id="1093900"/>
    <lineage>
        <taxon>Eukaryota</taxon>
        <taxon>Fungi</taxon>
        <taxon>Dikarya</taxon>
        <taxon>Ascomycota</taxon>
        <taxon>Pezizomycotina</taxon>
        <taxon>Sordariomycetes</taxon>
        <taxon>Sordariomycetidae</taxon>
        <taxon>Thyridiales</taxon>
        <taxon>Thyridiaceae</taxon>
        <taxon>Thyridium</taxon>
    </lineage>
</organism>
<keyword evidence="5" id="KW-1185">Reference proteome</keyword>
<dbReference type="GeneID" id="41968236"/>
<dbReference type="RefSeq" id="XP_030994323.1">
    <property type="nucleotide sequence ID" value="XM_031142687.1"/>
</dbReference>
<dbReference type="PANTHER" id="PTHR46910:SF23">
    <property type="entry name" value="THIAMINE REPRESSIBLE GENES REGULATORY PROTEIN THI1"/>
    <property type="match status" value="1"/>
</dbReference>
<dbReference type="EMBL" id="SKBQ01000003">
    <property type="protein sequence ID" value="TPX12612.1"/>
    <property type="molecule type" value="Genomic_DNA"/>
</dbReference>
<dbReference type="OrthoDB" id="3921198at2759"/>
<sequence>MESSEDLQSAQQLQKSRRIADRDRKRAVRALGPGNDELAARVKDLERLLQHYAGDINLDPDNLRSLAMAVDRSSPPPAVGGTSVSQASDYLGAEEENFTNDTDTPTYREYYRPEELQTASDTFTSLTALPPRHVADFLVQAFFKHAQTNYFYVERGWLLDKLDIVYGNAAILTRRDVGTVCMIFIILAIGTQYAYLASSTSSDGDNHTGPFTEDAIGVMFYQQACKLVPDVITVSSLESVQACLLIGIYTLPLDPSGLSYIYLNMAVKLAIQNGMHRRYLGEGLDPMLKETRCRVWWTAYTTERSSFPRRVGIFHGRPISIASSDVDADMPVERLDLWPSSTPSQIPAMLATLQLHSLLSRIAQEISGLKPQSRHSTFDTLARLVDLKNDVHKWWDALPEALCRKDITSSPQPYPVTRSEIHLRLEYCLVRMFAGRPFIFLRVPTQSNPSASSSPATQIQPQSRQTETPGQPRQQQQEAATPQRRADSRSALVADCVEAALEVIDTCKVLRAGVRAARASYTEFSSCRVALLVIITQCLRSRTDRLRQSLRDGIAVIKIMSAGGESARSEVSLIEVFERAIARLDAAEEGGAGSGAGPGAESDYARFKKWEMLWQNDSPSSSAVVGESVFGGTRRPGGGGGGSGSSFDRVMSDIASGPIPPPPLMTYGARGGGVNGGDYARAGTTPMQVMTPTAAPPPPLDWDFASFPQTMDQFSSLFRSSFGPSPDRIGGSEGNMWMGY</sequence>
<reference evidence="4 5" key="1">
    <citation type="submission" date="2019-06" db="EMBL/GenBank/DDBJ databases">
        <title>Draft genome sequence of the filamentous fungus Phialemoniopsis curvata isolated from diesel fuel.</title>
        <authorList>
            <person name="Varaljay V.A."/>
            <person name="Lyon W.J."/>
            <person name="Crouch A.L."/>
            <person name="Drake C.E."/>
            <person name="Hollomon J.M."/>
            <person name="Nadeau L.J."/>
            <person name="Nunn H.S."/>
            <person name="Stevenson B.S."/>
            <person name="Bojanowski C.L."/>
            <person name="Crookes-Goodson W.J."/>
        </authorList>
    </citation>
    <scope>NUCLEOTIDE SEQUENCE [LARGE SCALE GENOMIC DNA]</scope>
    <source>
        <strain evidence="4 5">D216</strain>
    </source>
</reference>
<dbReference type="Proteomes" id="UP000319257">
    <property type="component" value="Unassembled WGS sequence"/>
</dbReference>
<dbReference type="AlphaFoldDB" id="A0A507ARI1"/>
<gene>
    <name evidence="4" type="ORF">E0L32_000789</name>
</gene>
<feature type="region of interest" description="Disordered" evidence="2">
    <location>
        <begin position="449"/>
        <end position="487"/>
    </location>
</feature>
<feature type="compositionally biased region" description="Gly residues" evidence="2">
    <location>
        <begin position="634"/>
        <end position="644"/>
    </location>
</feature>